<evidence type="ECO:0000313" key="3">
    <source>
        <dbReference type="Proteomes" id="UP000535415"/>
    </source>
</evidence>
<feature type="compositionally biased region" description="Acidic residues" evidence="1">
    <location>
        <begin position="84"/>
        <end position="99"/>
    </location>
</feature>
<dbReference type="EMBL" id="JACIJM010000003">
    <property type="protein sequence ID" value="MBB5721606.1"/>
    <property type="molecule type" value="Genomic_DNA"/>
</dbReference>
<sequence length="99" mass="10308">MSEYTDNTANELADKALAEAELCGDDKIVDRIGEILGASSQSLEEAYLTAIRVRRAEKRARALLADSAAKRVAATAAALAAETPDADAPSDDDGATEIA</sequence>
<dbReference type="RefSeq" id="WP_246414523.1">
    <property type="nucleotide sequence ID" value="NZ_JACIJM010000003.1"/>
</dbReference>
<evidence type="ECO:0000313" key="2">
    <source>
        <dbReference type="EMBL" id="MBB5721606.1"/>
    </source>
</evidence>
<keyword evidence="3" id="KW-1185">Reference proteome</keyword>
<proteinExistence type="predicted"/>
<evidence type="ECO:0000256" key="1">
    <source>
        <dbReference type="SAM" id="MobiDB-lite"/>
    </source>
</evidence>
<dbReference type="AlphaFoldDB" id="A0A7W9BJQ8"/>
<protein>
    <submittedName>
        <fullName evidence="2">Uncharacterized protein</fullName>
    </submittedName>
</protein>
<accession>A0A7W9BJQ8</accession>
<dbReference type="Proteomes" id="UP000535415">
    <property type="component" value="Unassembled WGS sequence"/>
</dbReference>
<organism evidence="2 3">
    <name type="scientific">Yoonia ponticola</name>
    <dbReference type="NCBI Taxonomy" id="1524255"/>
    <lineage>
        <taxon>Bacteria</taxon>
        <taxon>Pseudomonadati</taxon>
        <taxon>Pseudomonadota</taxon>
        <taxon>Alphaproteobacteria</taxon>
        <taxon>Rhodobacterales</taxon>
        <taxon>Paracoccaceae</taxon>
        <taxon>Yoonia</taxon>
    </lineage>
</organism>
<name>A0A7W9BJQ8_9RHOB</name>
<reference evidence="2 3" key="1">
    <citation type="submission" date="2020-08" db="EMBL/GenBank/DDBJ databases">
        <title>Genomic Encyclopedia of Type Strains, Phase IV (KMG-IV): sequencing the most valuable type-strain genomes for metagenomic binning, comparative biology and taxonomic classification.</title>
        <authorList>
            <person name="Goeker M."/>
        </authorList>
    </citation>
    <scope>NUCLEOTIDE SEQUENCE [LARGE SCALE GENOMIC DNA]</scope>
    <source>
        <strain evidence="2 3">DSM 101064</strain>
    </source>
</reference>
<gene>
    <name evidence="2" type="ORF">FHS72_001218</name>
</gene>
<feature type="region of interest" description="Disordered" evidence="1">
    <location>
        <begin position="79"/>
        <end position="99"/>
    </location>
</feature>
<comment type="caution">
    <text evidence="2">The sequence shown here is derived from an EMBL/GenBank/DDBJ whole genome shotgun (WGS) entry which is preliminary data.</text>
</comment>